<dbReference type="InterPro" id="IPR001537">
    <property type="entry name" value="SpoU_MeTrfase"/>
</dbReference>
<feature type="domain" description="MRM3-like substrate binding" evidence="5">
    <location>
        <begin position="5"/>
        <end position="85"/>
    </location>
</feature>
<feature type="domain" description="tRNA/rRNA methyltransferase SpoU type" evidence="4">
    <location>
        <begin position="103"/>
        <end position="241"/>
    </location>
</feature>
<dbReference type="InterPro" id="IPR029028">
    <property type="entry name" value="Alpha/beta_knot_MTases"/>
</dbReference>
<dbReference type="RefSeq" id="WP_074449599.1">
    <property type="nucleotide sequence ID" value="NZ_CAJPTF010000053.1"/>
</dbReference>
<reference evidence="6 7" key="1">
    <citation type="submission" date="2016-09" db="EMBL/GenBank/DDBJ databases">
        <authorList>
            <person name="Capua I."/>
            <person name="De Benedictis P."/>
            <person name="Joannis T."/>
            <person name="Lombin L.H."/>
            <person name="Cattoli G."/>
        </authorList>
    </citation>
    <scope>NUCLEOTIDE SEQUENCE [LARGE SCALE GENOMIC DNA]</scope>
    <source>
        <strain evidence="6 7">UB20</strain>
    </source>
</reference>
<evidence type="ECO:0000259" key="4">
    <source>
        <dbReference type="Pfam" id="PF00588"/>
    </source>
</evidence>
<evidence type="ECO:0000313" key="7">
    <source>
        <dbReference type="Proteomes" id="UP000182057"/>
    </source>
</evidence>
<accession>A0A1D3UI62</accession>
<dbReference type="InterPro" id="IPR051259">
    <property type="entry name" value="rRNA_Methyltransferase"/>
</dbReference>
<dbReference type="OrthoDB" id="9785673at2"/>
<sequence length="254" mass="28339">MLSKSKMKQVRALEMKKYRDAQQLFVAEGNKLVTDLMKAFECKWLAASPSWIEVQPDLRTGEVIEVRDDEMRKISLLKTPQEVLAVFSRPTYRLDEADPNSQLILALDGIQDPGNLGTIIRLADWFGIAHVVCSTDTADAFGPKAVQATMGALAHVQIHYTDLVEYLKQYRTPCYGTFLDGENLYRKKLSPNGILVMGNEGNGIRPAVEMQINERLFIPNFPEGHECAESLNVAVAAAVVCAEFRRQAIQPPVS</sequence>
<evidence type="ECO:0000259" key="5">
    <source>
        <dbReference type="Pfam" id="PF22435"/>
    </source>
</evidence>
<proteinExistence type="inferred from homology"/>
<dbReference type="EC" id="2.1.1.185" evidence="6"/>
<dbReference type="Pfam" id="PF22435">
    <property type="entry name" value="MRM3-like_sub_bind"/>
    <property type="match status" value="1"/>
</dbReference>
<dbReference type="InterPro" id="IPR029064">
    <property type="entry name" value="Ribosomal_eL30-like_sf"/>
</dbReference>
<dbReference type="AlphaFoldDB" id="A0A1D3UI62"/>
<dbReference type="Gene3D" id="3.40.1280.10">
    <property type="match status" value="1"/>
</dbReference>
<dbReference type="InterPro" id="IPR029026">
    <property type="entry name" value="tRNA_m1G_MTases_N"/>
</dbReference>
<gene>
    <name evidence="6" type="primary">rlmB</name>
    <name evidence="6" type="ORF">TFUB20_00829</name>
</gene>
<dbReference type="GO" id="GO:0032259">
    <property type="term" value="P:methylation"/>
    <property type="evidence" value="ECO:0007669"/>
    <property type="project" value="UniProtKB-KW"/>
</dbReference>
<comment type="similarity">
    <text evidence="1">Belongs to the class IV-like SAM-binding methyltransferase superfamily. RNA methyltransferase TrmH family.</text>
</comment>
<dbReference type="InterPro" id="IPR053888">
    <property type="entry name" value="MRM3-like_sub_bind"/>
</dbReference>
<organism evidence="6 7">
    <name type="scientific">Tannerella forsythia</name>
    <name type="common">Bacteroides forsythus</name>
    <dbReference type="NCBI Taxonomy" id="28112"/>
    <lineage>
        <taxon>Bacteria</taxon>
        <taxon>Pseudomonadati</taxon>
        <taxon>Bacteroidota</taxon>
        <taxon>Bacteroidia</taxon>
        <taxon>Bacteroidales</taxon>
        <taxon>Tannerellaceae</taxon>
        <taxon>Tannerella</taxon>
    </lineage>
</organism>
<evidence type="ECO:0000256" key="2">
    <source>
        <dbReference type="ARBA" id="ARBA00022603"/>
    </source>
</evidence>
<keyword evidence="2 6" id="KW-0489">Methyltransferase</keyword>
<dbReference type="Gene3D" id="3.30.1330.30">
    <property type="match status" value="1"/>
</dbReference>
<dbReference type="GO" id="GO:0003723">
    <property type="term" value="F:RNA binding"/>
    <property type="evidence" value="ECO:0007669"/>
    <property type="project" value="InterPro"/>
</dbReference>
<dbReference type="GO" id="GO:0006396">
    <property type="term" value="P:RNA processing"/>
    <property type="evidence" value="ECO:0007669"/>
    <property type="project" value="InterPro"/>
</dbReference>
<evidence type="ECO:0000256" key="1">
    <source>
        <dbReference type="ARBA" id="ARBA00007228"/>
    </source>
</evidence>
<dbReference type="SUPFAM" id="SSF55315">
    <property type="entry name" value="L30e-like"/>
    <property type="match status" value="1"/>
</dbReference>
<dbReference type="EMBL" id="FMMM01000029">
    <property type="protein sequence ID" value="SCQ19829.1"/>
    <property type="molecule type" value="Genomic_DNA"/>
</dbReference>
<name>A0A1D3UI62_TANFO</name>
<dbReference type="PANTHER" id="PTHR43191">
    <property type="entry name" value="RRNA METHYLTRANSFERASE 3"/>
    <property type="match status" value="1"/>
</dbReference>
<dbReference type="CDD" id="cd18109">
    <property type="entry name" value="SpoU-like_RNA-MTase"/>
    <property type="match status" value="1"/>
</dbReference>
<dbReference type="Pfam" id="PF00588">
    <property type="entry name" value="SpoU_methylase"/>
    <property type="match status" value="1"/>
</dbReference>
<evidence type="ECO:0000256" key="3">
    <source>
        <dbReference type="ARBA" id="ARBA00022679"/>
    </source>
</evidence>
<dbReference type="GO" id="GO:0008173">
    <property type="term" value="F:RNA methyltransferase activity"/>
    <property type="evidence" value="ECO:0007669"/>
    <property type="project" value="InterPro"/>
</dbReference>
<evidence type="ECO:0000313" key="6">
    <source>
        <dbReference type="EMBL" id="SCQ19829.1"/>
    </source>
</evidence>
<dbReference type="Proteomes" id="UP000182057">
    <property type="component" value="Unassembled WGS sequence"/>
</dbReference>
<dbReference type="SUPFAM" id="SSF75217">
    <property type="entry name" value="alpha/beta knot"/>
    <property type="match status" value="1"/>
</dbReference>
<keyword evidence="3 6" id="KW-0808">Transferase</keyword>
<protein>
    <submittedName>
        <fullName evidence="6">23S rRNA (Guanosine-2'-O-)-methyltransferase RlmB</fullName>
        <ecNumber evidence="6">2.1.1.185</ecNumber>
    </submittedName>
</protein>
<dbReference type="PANTHER" id="PTHR43191:SF2">
    <property type="entry name" value="RRNA METHYLTRANSFERASE 3, MITOCHONDRIAL"/>
    <property type="match status" value="1"/>
</dbReference>